<organism evidence="2 3">
    <name type="scientific">Pristionchus mayeri</name>
    <dbReference type="NCBI Taxonomy" id="1317129"/>
    <lineage>
        <taxon>Eukaryota</taxon>
        <taxon>Metazoa</taxon>
        <taxon>Ecdysozoa</taxon>
        <taxon>Nematoda</taxon>
        <taxon>Chromadorea</taxon>
        <taxon>Rhabditida</taxon>
        <taxon>Rhabditina</taxon>
        <taxon>Diplogasteromorpha</taxon>
        <taxon>Diplogasteroidea</taxon>
        <taxon>Neodiplogasteridae</taxon>
        <taxon>Pristionchus</taxon>
    </lineage>
</organism>
<evidence type="ECO:0000256" key="1">
    <source>
        <dbReference type="SAM" id="SignalP"/>
    </source>
</evidence>
<reference evidence="3" key="1">
    <citation type="submission" date="2022-10" db="EMBL/GenBank/DDBJ databases">
        <title>Genome assembly of Pristionchus species.</title>
        <authorList>
            <person name="Yoshida K."/>
            <person name="Sommer R.J."/>
        </authorList>
    </citation>
    <scope>NUCLEOTIDE SEQUENCE [LARGE SCALE GENOMIC DNA]</scope>
    <source>
        <strain evidence="3">RS5460</strain>
    </source>
</reference>
<dbReference type="PANTHER" id="PTHR34721">
    <property type="entry name" value="PROTEIN CBG09734"/>
    <property type="match status" value="1"/>
</dbReference>
<comment type="caution">
    <text evidence="2">The sequence shown here is derived from an EMBL/GenBank/DDBJ whole genome shotgun (WGS) entry which is preliminary data.</text>
</comment>
<name>A0AAN5DHH5_9BILA</name>
<proteinExistence type="predicted"/>
<accession>A0AAN5DHH5</accession>
<dbReference type="EMBL" id="BTRK01000006">
    <property type="protein sequence ID" value="GMR62657.1"/>
    <property type="molecule type" value="Genomic_DNA"/>
</dbReference>
<keyword evidence="3" id="KW-1185">Reference proteome</keyword>
<dbReference type="Proteomes" id="UP001328107">
    <property type="component" value="Unassembled WGS sequence"/>
</dbReference>
<feature type="signal peptide" evidence="1">
    <location>
        <begin position="1"/>
        <end position="18"/>
    </location>
</feature>
<dbReference type="SUPFAM" id="SSF57302">
    <property type="entry name" value="Snake toxin-like"/>
    <property type="match status" value="1"/>
</dbReference>
<sequence>VMRVILAIVFIQISYTLAAEHSESLFCFSERTGVLFDEPYDDPRQSKNCGNTTYCQKITANYISVGDKRTHIVLKGCDGIEVSNAFYGPKCQNEGCYEITLTGEKYSMCCCKGNHCNSATRFAFLYVLYITLLRILT</sequence>
<keyword evidence="1" id="KW-0732">Signal</keyword>
<evidence type="ECO:0000313" key="3">
    <source>
        <dbReference type="Proteomes" id="UP001328107"/>
    </source>
</evidence>
<dbReference type="InterPro" id="IPR045860">
    <property type="entry name" value="Snake_toxin-like_sf"/>
</dbReference>
<dbReference type="PANTHER" id="PTHR34721:SF3">
    <property type="entry name" value="ACTIVIN_RECP DOMAIN-CONTAINING PROTEIN-RELATED"/>
    <property type="match status" value="1"/>
</dbReference>
<feature type="non-terminal residue" evidence="2">
    <location>
        <position position="1"/>
    </location>
</feature>
<dbReference type="Gene3D" id="2.10.60.10">
    <property type="entry name" value="CD59"/>
    <property type="match status" value="1"/>
</dbReference>
<feature type="chain" id="PRO_5043005047" description="UPAR/Ly6 domain-containing protein" evidence="1">
    <location>
        <begin position="19"/>
        <end position="137"/>
    </location>
</feature>
<protein>
    <recommendedName>
        <fullName evidence="4">UPAR/Ly6 domain-containing protein</fullName>
    </recommendedName>
</protein>
<gene>
    <name evidence="2" type="ORF">PMAYCL1PPCAC_32852</name>
</gene>
<evidence type="ECO:0008006" key="4">
    <source>
        <dbReference type="Google" id="ProtNLM"/>
    </source>
</evidence>
<evidence type="ECO:0000313" key="2">
    <source>
        <dbReference type="EMBL" id="GMR62657.1"/>
    </source>
</evidence>
<dbReference type="AlphaFoldDB" id="A0AAN5DHH5"/>